<dbReference type="SUPFAM" id="SSF48264">
    <property type="entry name" value="Cytochrome P450"/>
    <property type="match status" value="1"/>
</dbReference>
<dbReference type="GO" id="GO:0006805">
    <property type="term" value="P:xenobiotic metabolic process"/>
    <property type="evidence" value="ECO:0007669"/>
    <property type="project" value="TreeGrafter"/>
</dbReference>
<evidence type="ECO:0000256" key="1">
    <source>
        <dbReference type="ARBA" id="ARBA00001971"/>
    </source>
</evidence>
<dbReference type="FunFam" id="1.10.630.10:FF:000238">
    <property type="entry name" value="Cytochrome P450 2A6"/>
    <property type="match status" value="1"/>
</dbReference>
<dbReference type="EMBL" id="JABVXQ010000005">
    <property type="protein sequence ID" value="KAF6109546.1"/>
    <property type="molecule type" value="Genomic_DNA"/>
</dbReference>
<dbReference type="InterPro" id="IPR036396">
    <property type="entry name" value="Cyt_P450_sf"/>
</dbReference>
<gene>
    <name evidence="14" type="ORF">HJG60_010815</name>
</gene>
<dbReference type="InterPro" id="IPR050182">
    <property type="entry name" value="Cytochrome_P450_fam2"/>
</dbReference>
<dbReference type="InterPro" id="IPR002401">
    <property type="entry name" value="Cyt_P450_E_grp-I"/>
</dbReference>
<keyword evidence="11" id="KW-0503">Monooxygenase</keyword>
<evidence type="ECO:0000313" key="15">
    <source>
        <dbReference type="Proteomes" id="UP000664940"/>
    </source>
</evidence>
<comment type="cofactor">
    <cofactor evidence="1">
        <name>heme</name>
        <dbReference type="ChEBI" id="CHEBI:30413"/>
    </cofactor>
</comment>
<reference evidence="14 15" key="1">
    <citation type="journal article" date="2020" name="Nature">
        <title>Six reference-quality genomes reveal evolution of bat adaptations.</title>
        <authorList>
            <person name="Jebb D."/>
            <person name="Huang Z."/>
            <person name="Pippel M."/>
            <person name="Hughes G.M."/>
            <person name="Lavrichenko K."/>
            <person name="Devanna P."/>
            <person name="Winkler S."/>
            <person name="Jermiin L.S."/>
            <person name="Skirmuntt E.C."/>
            <person name="Katzourakis A."/>
            <person name="Burkitt-Gray L."/>
            <person name="Ray D.A."/>
            <person name="Sullivan K.A.M."/>
            <person name="Roscito J.G."/>
            <person name="Kirilenko B.M."/>
            <person name="Davalos L.M."/>
            <person name="Corthals A.P."/>
            <person name="Power M.L."/>
            <person name="Jones G."/>
            <person name="Ransome R.D."/>
            <person name="Dechmann D.K.N."/>
            <person name="Locatelli A.G."/>
            <person name="Puechmaille S.J."/>
            <person name="Fedrigo O."/>
            <person name="Jarvis E.D."/>
            <person name="Hiller M."/>
            <person name="Vernes S.C."/>
            <person name="Myers E.W."/>
            <person name="Teeling E.C."/>
        </authorList>
    </citation>
    <scope>NUCLEOTIDE SEQUENCE [LARGE SCALE GENOMIC DNA]</scope>
    <source>
        <strain evidence="14">Bat1K_MPI-CBG_1</strain>
    </source>
</reference>
<dbReference type="Proteomes" id="UP000664940">
    <property type="component" value="Unassembled WGS sequence"/>
</dbReference>
<dbReference type="Pfam" id="PF00067">
    <property type="entry name" value="p450"/>
    <property type="match status" value="1"/>
</dbReference>
<dbReference type="GO" id="GO:0020037">
    <property type="term" value="F:heme binding"/>
    <property type="evidence" value="ECO:0007669"/>
    <property type="project" value="InterPro"/>
</dbReference>
<sequence>MDLFIVLAICLSCLILLFLWNRSYAQGKLPPGPTPLPIIGNVLQINIKNIKESISKLAKIYGPVFTVYFGRKPTVVLYGYEAVKEALIDRAEDFSGRGSLPIIDNILQGSGIVFSNGEIWKQTRRFSLMVLRNMGMGKKTIEDRIQEEALCLVEALRKTNGVYVFV</sequence>
<evidence type="ECO:0000256" key="5">
    <source>
        <dbReference type="ARBA" id="ARBA00022617"/>
    </source>
</evidence>
<organism evidence="14 15">
    <name type="scientific">Phyllostomus discolor</name>
    <name type="common">pale spear-nosed bat</name>
    <dbReference type="NCBI Taxonomy" id="89673"/>
    <lineage>
        <taxon>Eukaryota</taxon>
        <taxon>Metazoa</taxon>
        <taxon>Chordata</taxon>
        <taxon>Craniata</taxon>
        <taxon>Vertebrata</taxon>
        <taxon>Euteleostomi</taxon>
        <taxon>Mammalia</taxon>
        <taxon>Eutheria</taxon>
        <taxon>Laurasiatheria</taxon>
        <taxon>Chiroptera</taxon>
        <taxon>Yangochiroptera</taxon>
        <taxon>Phyllostomidae</taxon>
        <taxon>Phyllostominae</taxon>
        <taxon>Phyllostomus</taxon>
    </lineage>
</organism>
<evidence type="ECO:0000256" key="2">
    <source>
        <dbReference type="ARBA" id="ARBA00004174"/>
    </source>
</evidence>
<dbReference type="GO" id="GO:0006082">
    <property type="term" value="P:organic acid metabolic process"/>
    <property type="evidence" value="ECO:0007669"/>
    <property type="project" value="TreeGrafter"/>
</dbReference>
<keyword evidence="6" id="KW-0479">Metal-binding</keyword>
<comment type="caution">
    <text evidence="14">The sequence shown here is derived from an EMBL/GenBank/DDBJ whole genome shotgun (WGS) entry which is preliminary data.</text>
</comment>
<keyword evidence="9" id="KW-0560">Oxidoreductase</keyword>
<feature type="signal peptide" evidence="13">
    <location>
        <begin position="1"/>
        <end position="25"/>
    </location>
</feature>
<dbReference type="PANTHER" id="PTHR24300:SF200">
    <property type="entry name" value="CYTOCHROME P450 2C70"/>
    <property type="match status" value="1"/>
</dbReference>
<name>A0A834AH13_9CHIR</name>
<evidence type="ECO:0000313" key="14">
    <source>
        <dbReference type="EMBL" id="KAF6109546.1"/>
    </source>
</evidence>
<evidence type="ECO:0000256" key="11">
    <source>
        <dbReference type="ARBA" id="ARBA00023033"/>
    </source>
</evidence>
<evidence type="ECO:0000256" key="8">
    <source>
        <dbReference type="ARBA" id="ARBA00022848"/>
    </source>
</evidence>
<keyword evidence="13" id="KW-0732">Signal</keyword>
<dbReference type="Gene3D" id="1.10.630.10">
    <property type="entry name" value="Cytochrome P450"/>
    <property type="match status" value="1"/>
</dbReference>
<evidence type="ECO:0000256" key="12">
    <source>
        <dbReference type="ARBA" id="ARBA00023136"/>
    </source>
</evidence>
<evidence type="ECO:0000256" key="3">
    <source>
        <dbReference type="ARBA" id="ARBA00004406"/>
    </source>
</evidence>
<dbReference type="GO" id="GO:0016712">
    <property type="term" value="F:oxidoreductase activity, acting on paired donors, with incorporation or reduction of molecular oxygen, reduced flavin or flavoprotein as one donor, and incorporation of one atom of oxygen"/>
    <property type="evidence" value="ECO:0007669"/>
    <property type="project" value="TreeGrafter"/>
</dbReference>
<evidence type="ECO:0000256" key="6">
    <source>
        <dbReference type="ARBA" id="ARBA00022723"/>
    </source>
</evidence>
<dbReference type="GO" id="GO:0005506">
    <property type="term" value="F:iron ion binding"/>
    <property type="evidence" value="ECO:0007669"/>
    <property type="project" value="InterPro"/>
</dbReference>
<comment type="subcellular location">
    <subcellularLocation>
        <location evidence="3">Endoplasmic reticulum membrane</location>
        <topology evidence="3">Peripheral membrane protein</topology>
    </subcellularLocation>
    <subcellularLocation>
        <location evidence="2">Microsome membrane</location>
        <topology evidence="2">Peripheral membrane protein</topology>
    </subcellularLocation>
</comment>
<keyword evidence="8" id="KW-0492">Microsome</keyword>
<dbReference type="InterPro" id="IPR001128">
    <property type="entry name" value="Cyt_P450"/>
</dbReference>
<protein>
    <submittedName>
        <fullName evidence="14">Uncharacterized protein</fullName>
    </submittedName>
</protein>
<accession>A0A834AH13</accession>
<dbReference type="GO" id="GO:0005789">
    <property type="term" value="C:endoplasmic reticulum membrane"/>
    <property type="evidence" value="ECO:0007669"/>
    <property type="project" value="UniProtKB-SubCell"/>
</dbReference>
<keyword evidence="10" id="KW-0408">Iron</keyword>
<dbReference type="PANTHER" id="PTHR24300">
    <property type="entry name" value="CYTOCHROME P450 508A4-RELATED"/>
    <property type="match status" value="1"/>
</dbReference>
<evidence type="ECO:0000256" key="13">
    <source>
        <dbReference type="SAM" id="SignalP"/>
    </source>
</evidence>
<keyword evidence="7" id="KW-0256">Endoplasmic reticulum</keyword>
<feature type="chain" id="PRO_5032360298" evidence="13">
    <location>
        <begin position="26"/>
        <end position="166"/>
    </location>
</feature>
<evidence type="ECO:0000256" key="7">
    <source>
        <dbReference type="ARBA" id="ARBA00022824"/>
    </source>
</evidence>
<comment type="similarity">
    <text evidence="4">Belongs to the cytochrome P450 family.</text>
</comment>
<evidence type="ECO:0000256" key="4">
    <source>
        <dbReference type="ARBA" id="ARBA00010617"/>
    </source>
</evidence>
<keyword evidence="5" id="KW-0349">Heme</keyword>
<dbReference type="PRINTS" id="PR00463">
    <property type="entry name" value="EP450I"/>
</dbReference>
<evidence type="ECO:0000256" key="10">
    <source>
        <dbReference type="ARBA" id="ARBA00023004"/>
    </source>
</evidence>
<dbReference type="AlphaFoldDB" id="A0A834AH13"/>
<proteinExistence type="inferred from homology"/>
<keyword evidence="12" id="KW-0472">Membrane</keyword>
<evidence type="ECO:0000256" key="9">
    <source>
        <dbReference type="ARBA" id="ARBA00023002"/>
    </source>
</evidence>